<evidence type="ECO:0000313" key="2">
    <source>
        <dbReference type="Proteomes" id="UP000266723"/>
    </source>
</evidence>
<sequence length="187" mass="21885">MGSSLQENSDILTDIPTENEILGISRGISEEIPRKHKIWFPRNFLGINRRNSEETSIRRNIPRKYPDDVLPRYIPRTFPTNEWSSEFPRKFVSSEFRRKIPRDFRGKKKFRGIISDDLFRRYVIGITVFRRNSDDFFPQNPCCFLVVHIRVDDRMGSSPPPKVEPVSMTIHIQFGPAVSRTNLVTCT</sequence>
<dbReference type="Proteomes" id="UP000266723">
    <property type="component" value="Unassembled WGS sequence"/>
</dbReference>
<evidence type="ECO:0000313" key="1">
    <source>
        <dbReference type="EMBL" id="KAF3527707.1"/>
    </source>
</evidence>
<dbReference type="EMBL" id="QGKV02001507">
    <property type="protein sequence ID" value="KAF3527707.1"/>
    <property type="molecule type" value="Genomic_DNA"/>
</dbReference>
<gene>
    <name evidence="1" type="ORF">DY000_02041200</name>
</gene>
<organism evidence="1 2">
    <name type="scientific">Brassica cretica</name>
    <name type="common">Mustard</name>
    <dbReference type="NCBI Taxonomy" id="69181"/>
    <lineage>
        <taxon>Eukaryota</taxon>
        <taxon>Viridiplantae</taxon>
        <taxon>Streptophyta</taxon>
        <taxon>Embryophyta</taxon>
        <taxon>Tracheophyta</taxon>
        <taxon>Spermatophyta</taxon>
        <taxon>Magnoliopsida</taxon>
        <taxon>eudicotyledons</taxon>
        <taxon>Gunneridae</taxon>
        <taxon>Pentapetalae</taxon>
        <taxon>rosids</taxon>
        <taxon>malvids</taxon>
        <taxon>Brassicales</taxon>
        <taxon>Brassicaceae</taxon>
        <taxon>Brassiceae</taxon>
        <taxon>Brassica</taxon>
    </lineage>
</organism>
<name>A0ABQ7B5V1_BRACR</name>
<proteinExistence type="predicted"/>
<accession>A0ABQ7B5V1</accession>
<keyword evidence="2" id="KW-1185">Reference proteome</keyword>
<reference evidence="1 2" key="1">
    <citation type="journal article" date="2020" name="BMC Genomics">
        <title>Intraspecific diversification of the crop wild relative Brassica cretica Lam. using demographic model selection.</title>
        <authorList>
            <person name="Kioukis A."/>
            <person name="Michalopoulou V.A."/>
            <person name="Briers L."/>
            <person name="Pirintsos S."/>
            <person name="Studholme D.J."/>
            <person name="Pavlidis P."/>
            <person name="Sarris P.F."/>
        </authorList>
    </citation>
    <scope>NUCLEOTIDE SEQUENCE [LARGE SCALE GENOMIC DNA]</scope>
    <source>
        <strain evidence="2">cv. PFS-1207/04</strain>
    </source>
</reference>
<protein>
    <submittedName>
        <fullName evidence="1">Uncharacterized protein</fullName>
    </submittedName>
</protein>
<comment type="caution">
    <text evidence="1">The sequence shown here is derived from an EMBL/GenBank/DDBJ whole genome shotgun (WGS) entry which is preliminary data.</text>
</comment>